<name>A0AAE3QVG9_9BACT</name>
<protein>
    <submittedName>
        <fullName evidence="1">Uncharacterized protein</fullName>
    </submittedName>
</protein>
<accession>A0AAE3QVG9</accession>
<proteinExistence type="predicted"/>
<evidence type="ECO:0000313" key="2">
    <source>
        <dbReference type="Proteomes" id="UP001241110"/>
    </source>
</evidence>
<sequence length="179" mass="21377">MKIADYFLKRKTDQLIRKGRSQEAVMVPIPEVKDIGILFLEEEGQHQALNQFVEGLMKDHKRVRALTFFENYHSNPYQFKFDFFTKKEISLFGDIQNEKVSQFIDFRFDYLFCVSRQVFLPFEYILMQSHAKFRVGFHEEGKEYLFDLMVEPPLDASLQTLLAQLYEYTQKISLSLHEH</sequence>
<reference evidence="1" key="1">
    <citation type="submission" date="2023-05" db="EMBL/GenBank/DDBJ databases">
        <authorList>
            <person name="Zhang X."/>
        </authorList>
    </citation>
    <scope>NUCLEOTIDE SEQUENCE</scope>
    <source>
        <strain evidence="1">YF14B1</strain>
    </source>
</reference>
<dbReference type="InterPro" id="IPR054207">
    <property type="entry name" value="DUF6913"/>
</dbReference>
<dbReference type="RefSeq" id="WP_313989588.1">
    <property type="nucleotide sequence ID" value="NZ_JASJOS010000030.1"/>
</dbReference>
<gene>
    <name evidence="1" type="ORF">QNI16_37235</name>
</gene>
<dbReference type="EMBL" id="JASJOS010000030">
    <property type="protein sequence ID" value="MDJ1486187.1"/>
    <property type="molecule type" value="Genomic_DNA"/>
</dbReference>
<comment type="caution">
    <text evidence="1">The sequence shown here is derived from an EMBL/GenBank/DDBJ whole genome shotgun (WGS) entry which is preliminary data.</text>
</comment>
<dbReference type="Pfam" id="PF21857">
    <property type="entry name" value="DUF6913"/>
    <property type="match status" value="1"/>
</dbReference>
<organism evidence="1 2">
    <name type="scientific">Xanthocytophaga flava</name>
    <dbReference type="NCBI Taxonomy" id="3048013"/>
    <lineage>
        <taxon>Bacteria</taxon>
        <taxon>Pseudomonadati</taxon>
        <taxon>Bacteroidota</taxon>
        <taxon>Cytophagia</taxon>
        <taxon>Cytophagales</taxon>
        <taxon>Rhodocytophagaceae</taxon>
        <taxon>Xanthocytophaga</taxon>
    </lineage>
</organism>
<evidence type="ECO:0000313" key="1">
    <source>
        <dbReference type="EMBL" id="MDJ1486187.1"/>
    </source>
</evidence>
<dbReference type="Proteomes" id="UP001241110">
    <property type="component" value="Unassembled WGS sequence"/>
</dbReference>
<dbReference type="AlphaFoldDB" id="A0AAE3QVG9"/>